<proteinExistence type="predicted"/>
<sequence>MQFCALKQQDLIC</sequence>
<evidence type="ECO:0000313" key="1">
    <source>
        <dbReference type="EMBL" id="MBX32442.1"/>
    </source>
</evidence>
<accession>A0A2P2MQG7</accession>
<protein>
    <submittedName>
        <fullName evidence="1">Uncharacterized protein</fullName>
    </submittedName>
</protein>
<organism evidence="1">
    <name type="scientific">Rhizophora mucronata</name>
    <name type="common">Asiatic mangrove</name>
    <dbReference type="NCBI Taxonomy" id="61149"/>
    <lineage>
        <taxon>Eukaryota</taxon>
        <taxon>Viridiplantae</taxon>
        <taxon>Streptophyta</taxon>
        <taxon>Embryophyta</taxon>
        <taxon>Tracheophyta</taxon>
        <taxon>Spermatophyta</taxon>
        <taxon>Magnoliopsida</taxon>
        <taxon>eudicotyledons</taxon>
        <taxon>Gunneridae</taxon>
        <taxon>Pentapetalae</taxon>
        <taxon>rosids</taxon>
        <taxon>fabids</taxon>
        <taxon>Malpighiales</taxon>
        <taxon>Rhizophoraceae</taxon>
        <taxon>Rhizophora</taxon>
    </lineage>
</organism>
<name>A0A2P2MQG7_RHIMU</name>
<dbReference type="EMBL" id="GGEC01051958">
    <property type="protein sequence ID" value="MBX32442.1"/>
    <property type="molecule type" value="Transcribed_RNA"/>
</dbReference>
<reference evidence="1" key="1">
    <citation type="submission" date="2018-02" db="EMBL/GenBank/DDBJ databases">
        <title>Rhizophora mucronata_Transcriptome.</title>
        <authorList>
            <person name="Meera S.P."/>
            <person name="Sreeshan A."/>
            <person name="Augustine A."/>
        </authorList>
    </citation>
    <scope>NUCLEOTIDE SEQUENCE</scope>
    <source>
        <tissue evidence="1">Leaf</tissue>
    </source>
</reference>